<dbReference type="InterPro" id="IPR016040">
    <property type="entry name" value="NAD(P)-bd_dom"/>
</dbReference>
<dbReference type="SUPFAM" id="SSF51735">
    <property type="entry name" value="NAD(P)-binding Rossmann-fold domains"/>
    <property type="match status" value="1"/>
</dbReference>
<comment type="caution">
    <text evidence="2">The sequence shown here is derived from an EMBL/GenBank/DDBJ whole genome shotgun (WGS) entry which is preliminary data.</text>
</comment>
<dbReference type="Pfam" id="PF16363">
    <property type="entry name" value="GDP_Man_Dehyd"/>
    <property type="match status" value="1"/>
</dbReference>
<accession>A0A0G1AZ52</accession>
<dbReference type="AlphaFoldDB" id="A0A0G1AZ52"/>
<sequence length="335" mass="38910">MQKILITGACGFIGHHLVEHVLKNTDWDIVGLDRLDGTSTFNRITDFEIWDESKHRIKMVWHDLKAPINEYVSAEIGKVDYIIHLAASSHVNRSIEYPMEFVMDNVVGTCNLLDYARTVKDIQKVVYFSTDEVFGPAPDNVEYKEWDRYRASNTYAASKAGGEELAIAYENTYKLPVIITHCMNVFGERQHPEKFLPMLVKKILFDEEVIIHSDPTRTKSGSRFYIHARDVSDCLLYLLNHETNNGDKFNIRGYREVDNLELAQLVAKIMNKPLKYQMVDFHSSRPGHDLRYALDGQKVKDLGWEPKLPFEERLEKCVKWMVNRPKWLLINNKNS</sequence>
<feature type="domain" description="NAD(P)-binding" evidence="1">
    <location>
        <begin position="5"/>
        <end position="316"/>
    </location>
</feature>
<name>A0A0G1AZ52_UNCKA</name>
<organism evidence="2 3">
    <name type="scientific">candidate division WWE3 bacterium GW2011_GWF1_42_14</name>
    <dbReference type="NCBI Taxonomy" id="1619138"/>
    <lineage>
        <taxon>Bacteria</taxon>
        <taxon>Katanobacteria</taxon>
    </lineage>
</organism>
<protein>
    <submittedName>
        <fullName evidence="2">Nucleotide-sugar epimerase</fullName>
    </submittedName>
</protein>
<dbReference type="PANTHER" id="PTHR43000">
    <property type="entry name" value="DTDP-D-GLUCOSE 4,6-DEHYDRATASE-RELATED"/>
    <property type="match status" value="1"/>
</dbReference>
<dbReference type="PATRIC" id="fig|1619138.3.peg.90"/>
<dbReference type="EMBL" id="LCCU01000002">
    <property type="protein sequence ID" value="KKS39351.1"/>
    <property type="molecule type" value="Genomic_DNA"/>
</dbReference>
<evidence type="ECO:0000313" key="3">
    <source>
        <dbReference type="Proteomes" id="UP000033847"/>
    </source>
</evidence>
<dbReference type="Proteomes" id="UP000033847">
    <property type="component" value="Unassembled WGS sequence"/>
</dbReference>
<dbReference type="Gene3D" id="3.40.50.720">
    <property type="entry name" value="NAD(P)-binding Rossmann-like Domain"/>
    <property type="match status" value="1"/>
</dbReference>
<evidence type="ECO:0000259" key="1">
    <source>
        <dbReference type="Pfam" id="PF16363"/>
    </source>
</evidence>
<evidence type="ECO:0000313" key="2">
    <source>
        <dbReference type="EMBL" id="KKS39351.1"/>
    </source>
</evidence>
<dbReference type="InterPro" id="IPR036291">
    <property type="entry name" value="NAD(P)-bd_dom_sf"/>
</dbReference>
<dbReference type="Gene3D" id="3.90.25.10">
    <property type="entry name" value="UDP-galactose 4-epimerase, domain 1"/>
    <property type="match status" value="1"/>
</dbReference>
<reference evidence="2 3" key="1">
    <citation type="journal article" date="2015" name="Nature">
        <title>rRNA introns, odd ribosomes, and small enigmatic genomes across a large radiation of phyla.</title>
        <authorList>
            <person name="Brown C.T."/>
            <person name="Hug L.A."/>
            <person name="Thomas B.C."/>
            <person name="Sharon I."/>
            <person name="Castelle C.J."/>
            <person name="Singh A."/>
            <person name="Wilkins M.J."/>
            <person name="Williams K.H."/>
            <person name="Banfield J.F."/>
        </authorList>
    </citation>
    <scope>NUCLEOTIDE SEQUENCE [LARGE SCALE GENOMIC DNA]</scope>
</reference>
<gene>
    <name evidence="2" type="ORF">UV00_C0002G0003</name>
</gene>
<proteinExistence type="predicted"/>